<sequence>MRNEQDMMHLIIETARKNDRVRAVYQNGSRVNAKAPADIFQDYDIVYVVTEIASFLKKPDWINVFGDRLIMQKPDEVDMPHNLYASYGYLMLFTDGNRIDLRLQTIEEMKRTYERDSLTAPILDKDGILPVIPPPSDRSYHVQKPTAADYYRCTNEFWWCLQNVGKGIWREELPYAKQMFERIIRKELDQMISWWIGCKHQFHVSVGKMGKYFRHDLTHDQWLTYQSTYSSGETDDIWKSIFAACALFRELALNVAAQLDFIYAEEEERAMLHFLKSAQHLQKDAKTIF</sequence>
<dbReference type="InterPro" id="IPR043519">
    <property type="entry name" value="NT_sf"/>
</dbReference>
<dbReference type="EMBL" id="FTLX01000003">
    <property type="protein sequence ID" value="SIQ71248.1"/>
    <property type="molecule type" value="Genomic_DNA"/>
</dbReference>
<protein>
    <submittedName>
        <fullName evidence="2">Aminoglycoside 6-adenylyltransferase</fullName>
    </submittedName>
</protein>
<dbReference type="SUPFAM" id="SSF81301">
    <property type="entry name" value="Nucleotidyltransferase"/>
    <property type="match status" value="1"/>
</dbReference>
<keyword evidence="2" id="KW-0548">Nucleotidyltransferase</keyword>
<reference evidence="1" key="3">
    <citation type="submission" date="2017-03" db="EMBL/GenBank/DDBJ databases">
        <authorList>
            <person name="Dastager S.G."/>
            <person name="Neurgaonkar P.S."/>
            <person name="Dharne M.S."/>
        </authorList>
    </citation>
    <scope>NUCLEOTIDE SEQUENCE</scope>
    <source>
        <strain evidence="1">DSM 25145</strain>
    </source>
</reference>
<dbReference type="AlphaFoldDB" id="A0A1N6V066"/>
<evidence type="ECO:0000313" key="1">
    <source>
        <dbReference type="EMBL" id="OXS78666.1"/>
    </source>
</evidence>
<keyword evidence="2" id="KW-0808">Transferase</keyword>
<dbReference type="Pfam" id="PF04439">
    <property type="entry name" value="Adenyl_transf"/>
    <property type="match status" value="1"/>
</dbReference>
<accession>A0A1N6V066</accession>
<name>A0A1N6V066_9BACI</name>
<dbReference type="PIRSF" id="PIRSF000812">
    <property type="entry name" value="AAD"/>
    <property type="match status" value="1"/>
</dbReference>
<dbReference type="InterPro" id="IPR007530">
    <property type="entry name" value="Aminoglycoside_adenylylTfrase"/>
</dbReference>
<reference evidence="2 3" key="1">
    <citation type="submission" date="2017-01" db="EMBL/GenBank/DDBJ databases">
        <authorList>
            <person name="Mah S.A."/>
            <person name="Swanson W.J."/>
            <person name="Moy G.W."/>
            <person name="Vacquier V.D."/>
        </authorList>
    </citation>
    <scope>NUCLEOTIDE SEQUENCE [LARGE SCALE GENOMIC DNA]</scope>
    <source>
        <strain evidence="2 3">NIO-1016</strain>
    </source>
</reference>
<dbReference type="RefSeq" id="WP_045849923.1">
    <property type="nucleotide sequence ID" value="NZ_FTLX01000003.1"/>
</dbReference>
<dbReference type="OrthoDB" id="9776406at2"/>
<evidence type="ECO:0000313" key="4">
    <source>
        <dbReference type="Proteomes" id="UP000215545"/>
    </source>
</evidence>
<organism evidence="2 3">
    <name type="scientific">Domibacillus enclensis</name>
    <dbReference type="NCBI Taxonomy" id="1017273"/>
    <lineage>
        <taxon>Bacteria</taxon>
        <taxon>Bacillati</taxon>
        <taxon>Bacillota</taxon>
        <taxon>Bacilli</taxon>
        <taxon>Bacillales</taxon>
        <taxon>Bacillaceae</taxon>
        <taxon>Domibacillus</taxon>
    </lineage>
</organism>
<dbReference type="Proteomes" id="UP000215545">
    <property type="component" value="Unassembled WGS sequence"/>
</dbReference>
<dbReference type="EMBL" id="MWSK01000003">
    <property type="protein sequence ID" value="OXS78666.1"/>
    <property type="molecule type" value="Genomic_DNA"/>
</dbReference>
<gene>
    <name evidence="1" type="ORF">B1B05_08725</name>
    <name evidence="2" type="ORF">SAMN05443094_103421</name>
</gene>
<reference evidence="4" key="2">
    <citation type="submission" date="2017-03" db="EMBL/GenBank/DDBJ databases">
        <title>Bacillus sp. V-88(T) DSM27956, whole genome shotgun sequencing project.</title>
        <authorList>
            <person name="Dastager S.G."/>
            <person name="Neurgaonkar P.S."/>
            <person name="Dharne M.S."/>
        </authorList>
    </citation>
    <scope>NUCLEOTIDE SEQUENCE [LARGE SCALE GENOMIC DNA]</scope>
    <source>
        <strain evidence="4">DSM 25145</strain>
    </source>
</reference>
<dbReference type="Proteomes" id="UP000186385">
    <property type="component" value="Unassembled WGS sequence"/>
</dbReference>
<evidence type="ECO:0000313" key="3">
    <source>
        <dbReference type="Proteomes" id="UP000186385"/>
    </source>
</evidence>
<dbReference type="SUPFAM" id="SSF81631">
    <property type="entry name" value="PAP/OAS1 substrate-binding domain"/>
    <property type="match status" value="1"/>
</dbReference>
<evidence type="ECO:0000313" key="2">
    <source>
        <dbReference type="EMBL" id="SIQ71248.1"/>
    </source>
</evidence>
<dbReference type="Gene3D" id="3.30.460.10">
    <property type="entry name" value="Beta Polymerase, domain 2"/>
    <property type="match status" value="1"/>
</dbReference>
<dbReference type="STRING" id="1017273.SAMN05443094_103421"/>
<proteinExistence type="predicted"/>
<dbReference type="Gene3D" id="1.20.120.330">
    <property type="entry name" value="Nucleotidyltransferases domain 2"/>
    <property type="match status" value="1"/>
</dbReference>
<keyword evidence="4" id="KW-1185">Reference proteome</keyword>
<dbReference type="GO" id="GO:0016779">
    <property type="term" value="F:nucleotidyltransferase activity"/>
    <property type="evidence" value="ECO:0007669"/>
    <property type="project" value="UniProtKB-KW"/>
</dbReference>